<organism evidence="1 2">
    <name type="scientific">Aquarana catesbeiana</name>
    <name type="common">American bullfrog</name>
    <name type="synonym">Rana catesbeiana</name>
    <dbReference type="NCBI Taxonomy" id="8400"/>
    <lineage>
        <taxon>Eukaryota</taxon>
        <taxon>Metazoa</taxon>
        <taxon>Chordata</taxon>
        <taxon>Craniata</taxon>
        <taxon>Vertebrata</taxon>
        <taxon>Euteleostomi</taxon>
        <taxon>Amphibia</taxon>
        <taxon>Batrachia</taxon>
        <taxon>Anura</taxon>
        <taxon>Neobatrachia</taxon>
        <taxon>Ranoidea</taxon>
        <taxon>Ranidae</taxon>
        <taxon>Aquarana</taxon>
    </lineage>
</organism>
<evidence type="ECO:0000313" key="1">
    <source>
        <dbReference type="EMBL" id="PIO14172.1"/>
    </source>
</evidence>
<name>A0A2G9QEY7_AQUCT</name>
<dbReference type="AlphaFoldDB" id="A0A2G9QEY7"/>
<reference evidence="2" key="1">
    <citation type="journal article" date="2017" name="Nat. Commun.">
        <title>The North American bullfrog draft genome provides insight into hormonal regulation of long noncoding RNA.</title>
        <authorList>
            <person name="Hammond S.A."/>
            <person name="Warren R.L."/>
            <person name="Vandervalk B.P."/>
            <person name="Kucuk E."/>
            <person name="Khan H."/>
            <person name="Gibb E.A."/>
            <person name="Pandoh P."/>
            <person name="Kirk H."/>
            <person name="Zhao Y."/>
            <person name="Jones M."/>
            <person name="Mungall A.J."/>
            <person name="Coope R."/>
            <person name="Pleasance S."/>
            <person name="Moore R.A."/>
            <person name="Holt R.A."/>
            <person name="Round J.M."/>
            <person name="Ohora S."/>
            <person name="Walle B.V."/>
            <person name="Veldhoen N."/>
            <person name="Helbing C.C."/>
            <person name="Birol I."/>
        </authorList>
    </citation>
    <scope>NUCLEOTIDE SEQUENCE [LARGE SCALE GENOMIC DNA]</scope>
</reference>
<dbReference type="SUPFAM" id="SSF54001">
    <property type="entry name" value="Cysteine proteinases"/>
    <property type="match status" value="1"/>
</dbReference>
<proteinExistence type="predicted"/>
<sequence length="107" mass="12310">MIIMMVEQVLFLMDPMGKELIYQSKLHKNWSLFLWMTSRKDKGVQWKTTILKHSNQQDCSSCGVLILMFAKEFLKTRQISTVQTSAEAAMEAQLHIARTLLVYKGAA</sequence>
<dbReference type="Proteomes" id="UP000228934">
    <property type="component" value="Unassembled WGS sequence"/>
</dbReference>
<dbReference type="OrthoDB" id="413122at2759"/>
<accession>A0A2G9QEY7</accession>
<gene>
    <name evidence="1" type="ORF">AB205_0180710</name>
</gene>
<dbReference type="InterPro" id="IPR038765">
    <property type="entry name" value="Papain-like_cys_pep_sf"/>
</dbReference>
<protein>
    <recommendedName>
        <fullName evidence="3">Ubiquitin-like protease family profile domain-containing protein</fullName>
    </recommendedName>
</protein>
<dbReference type="EMBL" id="KZ059624">
    <property type="protein sequence ID" value="PIO14172.1"/>
    <property type="molecule type" value="Genomic_DNA"/>
</dbReference>
<evidence type="ECO:0000313" key="2">
    <source>
        <dbReference type="Proteomes" id="UP000228934"/>
    </source>
</evidence>
<evidence type="ECO:0008006" key="3">
    <source>
        <dbReference type="Google" id="ProtNLM"/>
    </source>
</evidence>
<dbReference type="Gene3D" id="3.40.395.10">
    <property type="entry name" value="Adenoviral Proteinase, Chain A"/>
    <property type="match status" value="1"/>
</dbReference>
<keyword evidence="2" id="KW-1185">Reference proteome</keyword>